<gene>
    <name evidence="2" type="ORF">A2108_01890</name>
</gene>
<dbReference type="PANTHER" id="PTHR46246">
    <property type="entry name" value="GUANOSINE-3',5'-BIS(DIPHOSPHATE) 3'-PYROPHOSPHOHYDROLASE MESH1"/>
    <property type="match status" value="1"/>
</dbReference>
<dbReference type="GO" id="GO:0008893">
    <property type="term" value="F:guanosine-3',5'-bis(diphosphate) 3'-diphosphatase activity"/>
    <property type="evidence" value="ECO:0007669"/>
    <property type="project" value="TreeGrafter"/>
</dbReference>
<protein>
    <recommendedName>
        <fullName evidence="1">HD/PDEase domain-containing protein</fullName>
    </recommendedName>
</protein>
<dbReference type="Proteomes" id="UP000178303">
    <property type="component" value="Unassembled WGS sequence"/>
</dbReference>
<evidence type="ECO:0000313" key="3">
    <source>
        <dbReference type="Proteomes" id="UP000178303"/>
    </source>
</evidence>
<dbReference type="Gene3D" id="1.10.3210.10">
    <property type="entry name" value="Hypothetical protein af1432"/>
    <property type="match status" value="1"/>
</dbReference>
<dbReference type="InterPro" id="IPR052194">
    <property type="entry name" value="MESH1"/>
</dbReference>
<dbReference type="PANTHER" id="PTHR46246:SF1">
    <property type="entry name" value="GUANOSINE-3',5'-BIS(DIPHOSPHATE) 3'-PYROPHOSPHOHYDROLASE MESH1"/>
    <property type="match status" value="1"/>
</dbReference>
<evidence type="ECO:0000259" key="1">
    <source>
        <dbReference type="SMART" id="SM00471"/>
    </source>
</evidence>
<feature type="domain" description="HD/PDEase" evidence="1">
    <location>
        <begin position="9"/>
        <end position="127"/>
    </location>
</feature>
<proteinExistence type="predicted"/>
<dbReference type="AlphaFoldDB" id="A0A1F8DNQ3"/>
<reference evidence="2 3" key="1">
    <citation type="journal article" date="2016" name="Nat. Commun.">
        <title>Thousands of microbial genomes shed light on interconnected biogeochemical processes in an aquifer system.</title>
        <authorList>
            <person name="Anantharaman K."/>
            <person name="Brown C.T."/>
            <person name="Hug L.A."/>
            <person name="Sharon I."/>
            <person name="Castelle C.J."/>
            <person name="Probst A.J."/>
            <person name="Thomas B.C."/>
            <person name="Singh A."/>
            <person name="Wilkins M.J."/>
            <person name="Karaoz U."/>
            <person name="Brodie E.L."/>
            <person name="Williams K.H."/>
            <person name="Hubbard S.S."/>
            <person name="Banfield J.F."/>
        </authorList>
    </citation>
    <scope>NUCLEOTIDE SEQUENCE [LARGE SCALE GENOMIC DNA]</scope>
</reference>
<feature type="non-terminal residue" evidence="2">
    <location>
        <position position="1"/>
    </location>
</feature>
<dbReference type="SMART" id="SM00471">
    <property type="entry name" value="HDc"/>
    <property type="match status" value="1"/>
</dbReference>
<dbReference type="EMBL" id="MGIN01000007">
    <property type="protein sequence ID" value="OGM90062.1"/>
    <property type="molecule type" value="Genomic_DNA"/>
</dbReference>
<comment type="caution">
    <text evidence="2">The sequence shown here is derived from an EMBL/GenBank/DDBJ whole genome shotgun (WGS) entry which is preliminary data.</text>
</comment>
<evidence type="ECO:0000313" key="2">
    <source>
        <dbReference type="EMBL" id="OGM90062.1"/>
    </source>
</evidence>
<dbReference type="SUPFAM" id="SSF109604">
    <property type="entry name" value="HD-domain/PDEase-like"/>
    <property type="match status" value="1"/>
</dbReference>
<organism evidence="2 3">
    <name type="scientific">Candidatus Wolfebacteria bacterium GWA1_42_9</name>
    <dbReference type="NCBI Taxonomy" id="1802553"/>
    <lineage>
        <taxon>Bacteria</taxon>
        <taxon>Candidatus Wolfeibacteriota</taxon>
    </lineage>
</organism>
<sequence length="179" mass="20820">KFRKGVEDKPIPYIVHPFSVAFITARYTNDEDTIVAALLHDVLEDVKKEKYSDEDLIKDFGQKIYNIIREDSETKDANITKKEELATWVARKTETIKHLKGHSQASLIVCAADKINNLQSLVNGLKKYGNSYYKNFNAPEPKKEKYLWYFGGILKELKQNLNNKIVDELKEIYQRFNNC</sequence>
<dbReference type="Pfam" id="PF13328">
    <property type="entry name" value="HD_4"/>
    <property type="match status" value="1"/>
</dbReference>
<dbReference type="CDD" id="cd00077">
    <property type="entry name" value="HDc"/>
    <property type="match status" value="1"/>
</dbReference>
<name>A0A1F8DNQ3_9BACT</name>
<accession>A0A1F8DNQ3</accession>
<dbReference type="InterPro" id="IPR003607">
    <property type="entry name" value="HD/PDEase_dom"/>
</dbReference>